<dbReference type="EMBL" id="JBAWKB010000001">
    <property type="protein sequence ID" value="MFH6770789.1"/>
    <property type="molecule type" value="Genomic_DNA"/>
</dbReference>
<organism evidence="3 4">
    <name type="scientific">Gaetbulibacter aestuarii</name>
    <dbReference type="NCBI Taxonomy" id="1502358"/>
    <lineage>
        <taxon>Bacteria</taxon>
        <taxon>Pseudomonadati</taxon>
        <taxon>Bacteroidota</taxon>
        <taxon>Flavobacteriia</taxon>
        <taxon>Flavobacteriales</taxon>
        <taxon>Flavobacteriaceae</taxon>
        <taxon>Gaetbulibacter</taxon>
    </lineage>
</organism>
<dbReference type="Pfam" id="PF13620">
    <property type="entry name" value="CarboxypepD_reg"/>
    <property type="match status" value="1"/>
</dbReference>
<protein>
    <submittedName>
        <fullName evidence="3">DUF4382 domain-containing protein</fullName>
    </submittedName>
</protein>
<dbReference type="Proteomes" id="UP001610100">
    <property type="component" value="Unassembled WGS sequence"/>
</dbReference>
<evidence type="ECO:0000313" key="3">
    <source>
        <dbReference type="EMBL" id="MFH6770789.1"/>
    </source>
</evidence>
<sequence>MRFLKHFKIIIPILFLSFLVSCNKDNSAAMAKADPTITVRLVDAPGDYDAVNINIQDVMIKMDDDSDSESGWMSLDVNPETVNLLDFTGGFNKVLVERFPIPVGTLSQMRLVLGDGNTIEMRNENDESMTYDLKTPSAQQSGLKLKVDAEIEQGFTYDFVIDFNVEKSIVHAGNSGNIILKPVLNVSAEASSGIIEGTVSPADVPAMASVLVDDMGDDDPSNDFVISAYTDENGAFALWGVPAGTYDVMVTPTDENSDYSGGSASDVVVTNGEITTIAEPIEMMLKPATITGTVSGLAAGVKATITINDADNTSVETDDSGVYEITDIAPGDYTVTIIAEGYVSQDFNVTLDPDETETLDATLVAQ</sequence>
<feature type="domain" description="DUF4382" evidence="2">
    <location>
        <begin position="36"/>
        <end position="182"/>
    </location>
</feature>
<evidence type="ECO:0000256" key="1">
    <source>
        <dbReference type="SAM" id="SignalP"/>
    </source>
</evidence>
<comment type="caution">
    <text evidence="3">The sequence shown here is derived from an EMBL/GenBank/DDBJ whole genome shotgun (WGS) entry which is preliminary data.</text>
</comment>
<feature type="signal peptide" evidence="1">
    <location>
        <begin position="1"/>
        <end position="23"/>
    </location>
</feature>
<dbReference type="PROSITE" id="PS51257">
    <property type="entry name" value="PROKAR_LIPOPROTEIN"/>
    <property type="match status" value="1"/>
</dbReference>
<feature type="chain" id="PRO_5046088315" evidence="1">
    <location>
        <begin position="24"/>
        <end position="366"/>
    </location>
</feature>
<accession>A0ABW7MVR9</accession>
<proteinExistence type="predicted"/>
<evidence type="ECO:0000313" key="4">
    <source>
        <dbReference type="Proteomes" id="UP001610100"/>
    </source>
</evidence>
<evidence type="ECO:0000259" key="2">
    <source>
        <dbReference type="Pfam" id="PF14321"/>
    </source>
</evidence>
<dbReference type="Gene3D" id="2.60.40.1120">
    <property type="entry name" value="Carboxypeptidase-like, regulatory domain"/>
    <property type="match status" value="2"/>
</dbReference>
<gene>
    <name evidence="3" type="ORF">V8G58_02495</name>
</gene>
<keyword evidence="1" id="KW-0732">Signal</keyword>
<dbReference type="RefSeq" id="WP_344739328.1">
    <property type="nucleotide sequence ID" value="NZ_BAABAY010000001.1"/>
</dbReference>
<name>A0ABW7MVR9_9FLAO</name>
<dbReference type="InterPro" id="IPR025491">
    <property type="entry name" value="DUF4382"/>
</dbReference>
<keyword evidence="4" id="KW-1185">Reference proteome</keyword>
<dbReference type="SUPFAM" id="SSF49452">
    <property type="entry name" value="Starch-binding domain-like"/>
    <property type="match status" value="2"/>
</dbReference>
<dbReference type="InterPro" id="IPR013784">
    <property type="entry name" value="Carb-bd-like_fold"/>
</dbReference>
<reference evidence="3 4" key="1">
    <citation type="submission" date="2024-02" db="EMBL/GenBank/DDBJ databases">
        <title>A Gaetbulibacter species isolated from tidal flats and genomic insights of their niches.</title>
        <authorList>
            <person name="Ye Y."/>
        </authorList>
    </citation>
    <scope>NUCLEOTIDE SEQUENCE [LARGE SCALE GENOMIC DNA]</scope>
    <source>
        <strain evidence="3 4">KYW382</strain>
    </source>
</reference>
<dbReference type="Pfam" id="PF14321">
    <property type="entry name" value="DUF4382"/>
    <property type="match status" value="1"/>
</dbReference>